<gene>
    <name evidence="1" type="ORF">PMAYCL1PPCAC_28104</name>
</gene>
<comment type="caution">
    <text evidence="1">The sequence shown here is derived from an EMBL/GenBank/DDBJ whole genome shotgun (WGS) entry which is preliminary data.</text>
</comment>
<keyword evidence="2" id="KW-1185">Reference proteome</keyword>
<evidence type="ECO:0000313" key="2">
    <source>
        <dbReference type="Proteomes" id="UP001328107"/>
    </source>
</evidence>
<feature type="non-terminal residue" evidence="1">
    <location>
        <position position="1"/>
    </location>
</feature>
<organism evidence="1 2">
    <name type="scientific">Pristionchus mayeri</name>
    <dbReference type="NCBI Taxonomy" id="1317129"/>
    <lineage>
        <taxon>Eukaryota</taxon>
        <taxon>Metazoa</taxon>
        <taxon>Ecdysozoa</taxon>
        <taxon>Nematoda</taxon>
        <taxon>Chromadorea</taxon>
        <taxon>Rhabditida</taxon>
        <taxon>Rhabditina</taxon>
        <taxon>Diplogasteromorpha</taxon>
        <taxon>Diplogasteroidea</taxon>
        <taxon>Neodiplogasteridae</taxon>
        <taxon>Pristionchus</taxon>
    </lineage>
</organism>
<reference evidence="2" key="1">
    <citation type="submission" date="2022-10" db="EMBL/GenBank/DDBJ databases">
        <title>Genome assembly of Pristionchus species.</title>
        <authorList>
            <person name="Yoshida K."/>
            <person name="Sommer R.J."/>
        </authorList>
    </citation>
    <scope>NUCLEOTIDE SEQUENCE [LARGE SCALE GENOMIC DNA]</scope>
    <source>
        <strain evidence="2">RS5460</strain>
    </source>
</reference>
<protein>
    <submittedName>
        <fullName evidence="1">Uncharacterized protein</fullName>
    </submittedName>
</protein>
<accession>A0AAN5D9F8</accession>
<feature type="non-terminal residue" evidence="1">
    <location>
        <position position="137"/>
    </location>
</feature>
<dbReference type="AlphaFoldDB" id="A0AAN5D9F8"/>
<name>A0AAN5D9F8_9BILA</name>
<dbReference type="Proteomes" id="UP001328107">
    <property type="component" value="Unassembled WGS sequence"/>
</dbReference>
<proteinExistence type="predicted"/>
<sequence>LPLQLTCLDPRLGHLDLGSSAHLSSSSRRLPRSHIVLEYRILHFRLLLHVLTVVLRGGAAPLGRAGNRSGGAGVRRGGCRGLRRPSWCLRASIRLARCLLGATSCSADALLARARALVRRRGLASSSRLPLDRFGTR</sequence>
<evidence type="ECO:0000313" key="1">
    <source>
        <dbReference type="EMBL" id="GMR57909.1"/>
    </source>
</evidence>
<dbReference type="EMBL" id="BTRK01000006">
    <property type="protein sequence ID" value="GMR57909.1"/>
    <property type="molecule type" value="Genomic_DNA"/>
</dbReference>